<keyword evidence="1" id="KW-0812">Transmembrane</keyword>
<proteinExistence type="predicted"/>
<dbReference type="InterPro" id="IPR010718">
    <property type="entry name" value="DUF1294"/>
</dbReference>
<accession>A0A7X4LJ74</accession>
<feature type="transmembrane region" description="Helical" evidence="1">
    <location>
        <begin position="20"/>
        <end position="41"/>
    </location>
</feature>
<evidence type="ECO:0000313" key="2">
    <source>
        <dbReference type="EMBL" id="MZI92897.1"/>
    </source>
</evidence>
<keyword evidence="1" id="KW-1133">Transmembrane helix</keyword>
<reference evidence="2 3" key="1">
    <citation type="submission" date="2019-10" db="EMBL/GenBank/DDBJ databases">
        <title>Vibrio sp. nov. isolated from a shrimp pond.</title>
        <authorList>
            <person name="Gomez-Gil B."/>
            <person name="Enciso-Ibarra J."/>
            <person name="Enciso-Ibarra K."/>
            <person name="Bolan-Mejia C."/>
        </authorList>
    </citation>
    <scope>NUCLEOTIDE SEQUENCE [LARGE SCALE GENOMIC DNA]</scope>
    <source>
        <strain evidence="2 3">CAIM 722</strain>
    </source>
</reference>
<organism evidence="2 3">
    <name type="scientific">Vibrio eleionomae</name>
    <dbReference type="NCBI Taxonomy" id="2653505"/>
    <lineage>
        <taxon>Bacteria</taxon>
        <taxon>Pseudomonadati</taxon>
        <taxon>Pseudomonadota</taxon>
        <taxon>Gammaproteobacteria</taxon>
        <taxon>Vibrionales</taxon>
        <taxon>Vibrionaceae</taxon>
        <taxon>Vibrio</taxon>
    </lineage>
</organism>
<dbReference type="Proteomes" id="UP000462621">
    <property type="component" value="Unassembled WGS sequence"/>
</dbReference>
<dbReference type="AlphaFoldDB" id="A0A7X4LJ74"/>
<comment type="caution">
    <text evidence="2">The sequence shown here is derived from an EMBL/GenBank/DDBJ whole genome shotgun (WGS) entry which is preliminary data.</text>
</comment>
<dbReference type="Pfam" id="PF06961">
    <property type="entry name" value="DUF1294"/>
    <property type="match status" value="1"/>
</dbReference>
<gene>
    <name evidence="2" type="ORF">F9817_06770</name>
</gene>
<dbReference type="EMBL" id="WEKT01000008">
    <property type="protein sequence ID" value="MZI92897.1"/>
    <property type="molecule type" value="Genomic_DNA"/>
</dbReference>
<keyword evidence="1" id="KW-0472">Membrane</keyword>
<evidence type="ECO:0000256" key="1">
    <source>
        <dbReference type="SAM" id="Phobius"/>
    </source>
</evidence>
<sequence length="125" mass="14394">MPVLLSSVFLGGLVALYWFYAWPMIIPLYFGLMSLITLVIYGVDKRASIKGCWRTPEKTLHGWTLLGGWPGALIGQALFRHKTQKQPFKTWLWLCTLLNIIAVVVLYIYHQSLLQAVHSWIRFDS</sequence>
<protein>
    <submittedName>
        <fullName evidence="2">DUF1294 domain-containing protein</fullName>
    </submittedName>
</protein>
<name>A0A7X4LJ74_9VIBR</name>
<feature type="transmembrane region" description="Helical" evidence="1">
    <location>
        <begin position="91"/>
        <end position="109"/>
    </location>
</feature>
<dbReference type="RefSeq" id="WP_161154196.1">
    <property type="nucleotide sequence ID" value="NZ_WEKT01000008.1"/>
</dbReference>
<keyword evidence="3" id="KW-1185">Reference proteome</keyword>
<evidence type="ECO:0000313" key="3">
    <source>
        <dbReference type="Proteomes" id="UP000462621"/>
    </source>
</evidence>